<evidence type="ECO:0000313" key="4">
    <source>
        <dbReference type="Proteomes" id="UP001257659"/>
    </source>
</evidence>
<comment type="caution">
    <text evidence="3">The sequence shown here is derived from an EMBL/GenBank/DDBJ whole genome shotgun (WGS) entry which is preliminary data.</text>
</comment>
<evidence type="ECO:0000259" key="2">
    <source>
        <dbReference type="Pfam" id="PF13568"/>
    </source>
</evidence>
<dbReference type="Gene3D" id="2.40.160.20">
    <property type="match status" value="1"/>
</dbReference>
<dbReference type="SUPFAM" id="SSF56925">
    <property type="entry name" value="OMPA-like"/>
    <property type="match status" value="1"/>
</dbReference>
<sequence length="180" mass="19705">MRKLIFLVTVMLFVGNLKAQEVDFGIKAGANFATLSDVDNADRKTGFQGGIFAGVKFNDSWGIQADLLYSQQGSEFDADKVNLDYINIPVVLKYYLIGGLNLQAGPQFGFMVNDDFPEANEIGDQIETNDFDISGAFGVGLDLAFGLRLDARYNLGFTDVSDNTKGKNAFYSVTIGYSFL</sequence>
<keyword evidence="4" id="KW-1185">Reference proteome</keyword>
<name>A0ABU1K3X9_9FLAO</name>
<evidence type="ECO:0000313" key="3">
    <source>
        <dbReference type="EMBL" id="MDR6300303.1"/>
    </source>
</evidence>
<proteinExistence type="predicted"/>
<protein>
    <recommendedName>
        <fullName evidence="2">Outer membrane protein beta-barrel domain-containing protein</fullName>
    </recommendedName>
</protein>
<keyword evidence="1" id="KW-0732">Signal</keyword>
<feature type="chain" id="PRO_5046235312" description="Outer membrane protein beta-barrel domain-containing protein" evidence="1">
    <location>
        <begin position="20"/>
        <end position="180"/>
    </location>
</feature>
<dbReference type="Pfam" id="PF13568">
    <property type="entry name" value="OMP_b-brl_2"/>
    <property type="match status" value="1"/>
</dbReference>
<dbReference type="InterPro" id="IPR025665">
    <property type="entry name" value="Beta-barrel_OMP_2"/>
</dbReference>
<organism evidence="3 4">
    <name type="scientific">Mesonia maritima</name>
    <dbReference type="NCBI Taxonomy" id="1793873"/>
    <lineage>
        <taxon>Bacteria</taxon>
        <taxon>Pseudomonadati</taxon>
        <taxon>Bacteroidota</taxon>
        <taxon>Flavobacteriia</taxon>
        <taxon>Flavobacteriales</taxon>
        <taxon>Flavobacteriaceae</taxon>
        <taxon>Mesonia</taxon>
    </lineage>
</organism>
<evidence type="ECO:0000256" key="1">
    <source>
        <dbReference type="SAM" id="SignalP"/>
    </source>
</evidence>
<reference evidence="3 4" key="1">
    <citation type="submission" date="2023-07" db="EMBL/GenBank/DDBJ databases">
        <title>Genomic Encyclopedia of Type Strains, Phase IV (KMG-IV): sequencing the most valuable type-strain genomes for metagenomic binning, comparative biology and taxonomic classification.</title>
        <authorList>
            <person name="Goeker M."/>
        </authorList>
    </citation>
    <scope>NUCLEOTIDE SEQUENCE [LARGE SCALE GENOMIC DNA]</scope>
    <source>
        <strain evidence="3 4">DSM 102814</strain>
    </source>
</reference>
<gene>
    <name evidence="3" type="ORF">GGR31_000934</name>
</gene>
<dbReference type="RefSeq" id="WP_309727215.1">
    <property type="nucleotide sequence ID" value="NZ_JAVDQA010000002.1"/>
</dbReference>
<dbReference type="Proteomes" id="UP001257659">
    <property type="component" value="Unassembled WGS sequence"/>
</dbReference>
<dbReference type="InterPro" id="IPR011250">
    <property type="entry name" value="OMP/PagP_B-barrel"/>
</dbReference>
<dbReference type="EMBL" id="JAVDQA010000002">
    <property type="protein sequence ID" value="MDR6300303.1"/>
    <property type="molecule type" value="Genomic_DNA"/>
</dbReference>
<feature type="signal peptide" evidence="1">
    <location>
        <begin position="1"/>
        <end position="19"/>
    </location>
</feature>
<feature type="domain" description="Outer membrane protein beta-barrel" evidence="2">
    <location>
        <begin position="19"/>
        <end position="161"/>
    </location>
</feature>
<accession>A0ABU1K3X9</accession>